<organism evidence="1 2">
    <name type="scientific">Phytophthora megakarya</name>
    <dbReference type="NCBI Taxonomy" id="4795"/>
    <lineage>
        <taxon>Eukaryota</taxon>
        <taxon>Sar</taxon>
        <taxon>Stramenopiles</taxon>
        <taxon>Oomycota</taxon>
        <taxon>Peronosporomycetes</taxon>
        <taxon>Peronosporales</taxon>
        <taxon>Peronosporaceae</taxon>
        <taxon>Phytophthora</taxon>
    </lineage>
</organism>
<protein>
    <recommendedName>
        <fullName evidence="3">RxLR effector protein</fullName>
    </recommendedName>
</protein>
<dbReference type="EMBL" id="NBNE01022101">
    <property type="protein sequence ID" value="OWY90714.1"/>
    <property type="molecule type" value="Genomic_DNA"/>
</dbReference>
<keyword evidence="2" id="KW-1185">Reference proteome</keyword>
<evidence type="ECO:0000313" key="1">
    <source>
        <dbReference type="EMBL" id="OWY90714.1"/>
    </source>
</evidence>
<dbReference type="Proteomes" id="UP000198211">
    <property type="component" value="Unassembled WGS sequence"/>
</dbReference>
<comment type="caution">
    <text evidence="1">The sequence shown here is derived from an EMBL/GenBank/DDBJ whole genome shotgun (WGS) entry which is preliminary data.</text>
</comment>
<gene>
    <name evidence="1" type="ORF">PHMEG_00041031</name>
</gene>
<evidence type="ECO:0008006" key="3">
    <source>
        <dbReference type="Google" id="ProtNLM"/>
    </source>
</evidence>
<dbReference type="AlphaFoldDB" id="A0A225UC79"/>
<feature type="non-terminal residue" evidence="1">
    <location>
        <position position="1"/>
    </location>
</feature>
<proteinExistence type="predicted"/>
<reference evidence="2" key="1">
    <citation type="submission" date="2017-03" db="EMBL/GenBank/DDBJ databases">
        <title>Phytopthora megakarya and P. palmivora, two closely related causual agents of cacao black pod achieved similar genome size and gene model numbers by different mechanisms.</title>
        <authorList>
            <person name="Ali S."/>
            <person name="Shao J."/>
            <person name="Larry D.J."/>
            <person name="Kronmiller B."/>
            <person name="Shen D."/>
            <person name="Strem M.D."/>
            <person name="Melnick R.L."/>
            <person name="Guiltinan M.J."/>
            <person name="Tyler B.M."/>
            <person name="Meinhardt L.W."/>
            <person name="Bailey B.A."/>
        </authorList>
    </citation>
    <scope>NUCLEOTIDE SEQUENCE [LARGE SCALE GENOMIC DNA]</scope>
    <source>
        <strain evidence="2">zdho120</strain>
    </source>
</reference>
<evidence type="ECO:0000313" key="2">
    <source>
        <dbReference type="Proteomes" id="UP000198211"/>
    </source>
</evidence>
<name>A0A225UC79_9STRA</name>
<accession>A0A225UC79</accession>
<sequence length="102" mass="11854">IKGWWENGNGVDDVFVTLRLTRIEGNSFDNPKFTTWTKFAKELYKKNEMIATLTNKYGDLKLAERLQRADKGSTALLSSILNKVQFDFWYEKMEPNTVKVSI</sequence>